<evidence type="ECO:0000313" key="6">
    <source>
        <dbReference type="Proteomes" id="UP000629098"/>
    </source>
</evidence>
<evidence type="ECO:0000256" key="1">
    <source>
        <dbReference type="ARBA" id="ARBA00022801"/>
    </source>
</evidence>
<keyword evidence="2 3" id="KW-0326">Glycosidase</keyword>
<reference evidence="5" key="1">
    <citation type="submission" date="2020-09" db="EMBL/GenBank/DDBJ databases">
        <title>Iningainema tapete sp. nov. (Scytonemataceae, Cyanobacteria) from greenhouses in central Florida (USA) produces two types of nodularin with biosynthetic potential for microcystin-LR and anabaenopeptins.</title>
        <authorList>
            <person name="Berthold D.E."/>
            <person name="Lefler F.W."/>
            <person name="Huang I.-S."/>
            <person name="Abdulla H."/>
            <person name="Zimba P.V."/>
            <person name="Laughinghouse H.D. IV."/>
        </authorList>
    </citation>
    <scope>NUCLEOTIDE SEQUENCE</scope>
    <source>
        <strain evidence="5">BLCCT55</strain>
    </source>
</reference>
<dbReference type="Gene3D" id="3.20.20.80">
    <property type="entry name" value="Glycosidases"/>
    <property type="match status" value="1"/>
</dbReference>
<accession>A0A8J6XKZ6</accession>
<proteinExistence type="inferred from homology"/>
<dbReference type="EMBL" id="JACXAE010000039">
    <property type="protein sequence ID" value="MBD2772357.1"/>
    <property type="molecule type" value="Genomic_DNA"/>
</dbReference>
<dbReference type="SUPFAM" id="SSF51445">
    <property type="entry name" value="(Trans)glycosidases"/>
    <property type="match status" value="1"/>
</dbReference>
<dbReference type="GO" id="GO:0000272">
    <property type="term" value="P:polysaccharide catabolic process"/>
    <property type="evidence" value="ECO:0007669"/>
    <property type="project" value="InterPro"/>
</dbReference>
<feature type="domain" description="Glycoside hydrolase family 5" evidence="4">
    <location>
        <begin position="57"/>
        <end position="339"/>
    </location>
</feature>
<evidence type="ECO:0000256" key="3">
    <source>
        <dbReference type="RuleBase" id="RU361153"/>
    </source>
</evidence>
<keyword evidence="6" id="KW-1185">Reference proteome</keyword>
<sequence>MRKFITLFFVVLFVQLGLFFSQLALPQPGTAQQQSSNKLFGVVAFNIGAQPTRNPPKPERVNLLQQIGAKIVRLPLSWHLMEAAGKGITRQWFWDELEADVAAAEKAGVKLIIEFGQTPCWASSAPNKRCTDPTYNKYLNYPPTNYNDYADAIARLVERYRGRVYAWELWNEPNGVKFWKLLGPRPKASNDSSNTFIALEGASQYANLVKASYSKIKNADPQAIVLAGSIAGGDIAYLNEMYKAGVKGYFDALSMHPYTETYKVNYSSPSYGKRFGPNECPTNIEAARIWCFKDGVEGMRQAMLAQGDDKPIWFSEFGFSSTTTWNGVGLNNQAEYLLEAIALIKNWSYVPVACWYELVDKSANDESETRYGLFDFEQKIKPAGEVFIHNT</sequence>
<comment type="similarity">
    <text evidence="3">Belongs to the glycosyl hydrolase 5 (cellulase A) family.</text>
</comment>
<dbReference type="Pfam" id="PF00150">
    <property type="entry name" value="Cellulase"/>
    <property type="match status" value="1"/>
</dbReference>
<dbReference type="PANTHER" id="PTHR12631">
    <property type="entry name" value="ALPHA-L-IDURONIDASE"/>
    <property type="match status" value="1"/>
</dbReference>
<evidence type="ECO:0000313" key="5">
    <source>
        <dbReference type="EMBL" id="MBD2772357.1"/>
    </source>
</evidence>
<dbReference type="GO" id="GO:0004553">
    <property type="term" value="F:hydrolase activity, hydrolyzing O-glycosyl compounds"/>
    <property type="evidence" value="ECO:0007669"/>
    <property type="project" value="InterPro"/>
</dbReference>
<name>A0A8J6XKZ6_9CYAN</name>
<dbReference type="Proteomes" id="UP000629098">
    <property type="component" value="Unassembled WGS sequence"/>
</dbReference>
<evidence type="ECO:0000256" key="2">
    <source>
        <dbReference type="ARBA" id="ARBA00023295"/>
    </source>
</evidence>
<protein>
    <submittedName>
        <fullName evidence="5">Cellulase family glycosylhydrolase</fullName>
    </submittedName>
</protein>
<dbReference type="InterPro" id="IPR017853">
    <property type="entry name" value="GH"/>
</dbReference>
<dbReference type="AlphaFoldDB" id="A0A8J6XKZ6"/>
<comment type="caution">
    <text evidence="5">The sequence shown here is derived from an EMBL/GenBank/DDBJ whole genome shotgun (WGS) entry which is preliminary data.</text>
</comment>
<gene>
    <name evidence="5" type="ORF">ICL16_09790</name>
</gene>
<dbReference type="InterPro" id="IPR051923">
    <property type="entry name" value="Glycosyl_Hydrolase_39"/>
</dbReference>
<dbReference type="InterPro" id="IPR001547">
    <property type="entry name" value="Glyco_hydro_5"/>
</dbReference>
<dbReference type="PANTHER" id="PTHR12631:SF10">
    <property type="entry name" value="BETA-XYLOSIDASE-LIKE PROTEIN-RELATED"/>
    <property type="match status" value="1"/>
</dbReference>
<organism evidence="5 6">
    <name type="scientific">Iningainema tapete BLCC-T55</name>
    <dbReference type="NCBI Taxonomy" id="2748662"/>
    <lineage>
        <taxon>Bacteria</taxon>
        <taxon>Bacillati</taxon>
        <taxon>Cyanobacteriota</taxon>
        <taxon>Cyanophyceae</taxon>
        <taxon>Nostocales</taxon>
        <taxon>Scytonemataceae</taxon>
        <taxon>Iningainema tapete</taxon>
    </lineage>
</organism>
<evidence type="ECO:0000259" key="4">
    <source>
        <dbReference type="Pfam" id="PF00150"/>
    </source>
</evidence>
<keyword evidence="1 3" id="KW-0378">Hydrolase</keyword>
<dbReference type="RefSeq" id="WP_190826814.1">
    <property type="nucleotide sequence ID" value="NZ_CAWPPI010000039.1"/>
</dbReference>